<accession>F7YDG0</accession>
<proteinExistence type="predicted"/>
<dbReference type="AlphaFoldDB" id="F7YDG0"/>
<dbReference type="KEGG" id="mop:Mesop_2280"/>
<reference evidence="1 2" key="1">
    <citation type="submission" date="2010-10" db="EMBL/GenBank/DDBJ databases">
        <title>Complete sequence of Mesorhizobium opportunistum WSM2075.</title>
        <authorList>
            <consortium name="US DOE Joint Genome Institute"/>
            <person name="Lucas S."/>
            <person name="Copeland A."/>
            <person name="Lapidus A."/>
            <person name="Cheng J.-F."/>
            <person name="Bruce D."/>
            <person name="Goodwin L."/>
            <person name="Pitluck S."/>
            <person name="Chertkov O."/>
            <person name="Misra M."/>
            <person name="Detter J.C."/>
            <person name="Han C."/>
            <person name="Tapia R."/>
            <person name="Land M."/>
            <person name="Hauser L."/>
            <person name="Kyrpides N."/>
            <person name="Ovchinnikova G."/>
            <person name="Mavrommatis K.M."/>
            <person name="Tiwari R.P."/>
            <person name="Howieson J.G."/>
            <person name="O'Hara G.W."/>
            <person name="Nandasena K.G."/>
            <person name="Woyke T."/>
        </authorList>
    </citation>
    <scope>NUCLEOTIDE SEQUENCE [LARGE SCALE GENOMIC DNA]</scope>
    <source>
        <strain evidence="2">LMG 24607 / HAMBI 3007 / WSM2075</strain>
    </source>
</reference>
<gene>
    <name evidence="1" type="ordered locus">Mesop_2280</name>
</gene>
<evidence type="ECO:0000313" key="2">
    <source>
        <dbReference type="Proteomes" id="UP000001623"/>
    </source>
</evidence>
<sequence>MVHRRRMATMLWMPSVRASRVELEQHDVAVLDDIFLAFVACLAGFLGRYFAAQRDEVVTGPYRWFMRAFQLVAFALDTLLKR</sequence>
<name>F7YDG0_MESOW</name>
<protein>
    <submittedName>
        <fullName evidence="1">Uncharacterized protein</fullName>
    </submittedName>
</protein>
<organism evidence="1 2">
    <name type="scientific">Mesorhizobium opportunistum (strain LMG 24607 / HAMBI 3007 / WSM2075)</name>
    <dbReference type="NCBI Taxonomy" id="536019"/>
    <lineage>
        <taxon>Bacteria</taxon>
        <taxon>Pseudomonadati</taxon>
        <taxon>Pseudomonadota</taxon>
        <taxon>Alphaproteobacteria</taxon>
        <taxon>Hyphomicrobiales</taxon>
        <taxon>Phyllobacteriaceae</taxon>
        <taxon>Mesorhizobium</taxon>
    </lineage>
</organism>
<dbReference type="Proteomes" id="UP000001623">
    <property type="component" value="Chromosome"/>
</dbReference>
<dbReference type="HOGENOM" id="CLU_2554307_0_0_5"/>
<dbReference type="STRING" id="536019.Mesop_2280"/>
<evidence type="ECO:0000313" key="1">
    <source>
        <dbReference type="EMBL" id="AEH86756.1"/>
    </source>
</evidence>
<dbReference type="EMBL" id="CP002279">
    <property type="protein sequence ID" value="AEH86756.1"/>
    <property type="molecule type" value="Genomic_DNA"/>
</dbReference>